<dbReference type="GO" id="GO:0005576">
    <property type="term" value="C:extracellular region"/>
    <property type="evidence" value="ECO:0007669"/>
    <property type="project" value="TreeGrafter"/>
</dbReference>
<keyword evidence="7" id="KW-1133">Transmembrane helix</keyword>
<protein>
    <submittedName>
        <fullName evidence="9">Aspartic peptidase domain-containing protein</fullName>
    </submittedName>
</protein>
<keyword evidence="5" id="KW-0378">Hydrolase</keyword>
<dbReference type="GO" id="GO:0006508">
    <property type="term" value="P:proteolysis"/>
    <property type="evidence" value="ECO:0007669"/>
    <property type="project" value="UniProtKB-KW"/>
</dbReference>
<proteinExistence type="inferred from homology"/>
<sequence>MVPAFRFIVSIGTPGQNFSVLPATNGQNIWVPIADDCEHLNTTDCGTSRGVPSFQNLRSPGFQSNLSSTWETIGLYEPGQDRNLGFTGNWLSGFDSVAFTSQMNKSLVSIDKQPVTAYATPNFWLGQIGLSIRRMNFREDEHPNSFLTSLKDAGVIPSLSFGYTAGAPYTSTKIPASLTLGGYDASRMKEPPLFVPISSDEERPLTVGLQSIVVTNSLNGTLMLSDPTGFLIPIDSSVSDLWLPRSICGKLESVFGLQYHEASTRYVLSESAPSRLLQLSPKVTVLIGTGVVEGKTISIDIPYSAFDLTAGFPIFGGNPVHYFPIRRAANDSDVCHPNAAAGFGHYPSCSQWHFEHYHNSSLAAWIKSQSPVDWGYSRDCCRALSVVLLLLGALVWGLWLRPKKRAKTTEEQRRGYNPSAPRKPLEFEIMGDEVVELPEQHGYSEAQNLETDGAVRVEVLGPVHELP</sequence>
<dbReference type="GO" id="GO:0004190">
    <property type="term" value="F:aspartic-type endopeptidase activity"/>
    <property type="evidence" value="ECO:0007669"/>
    <property type="project" value="UniProtKB-KW"/>
</dbReference>
<dbReference type="Proteomes" id="UP000193144">
    <property type="component" value="Unassembled WGS sequence"/>
</dbReference>
<dbReference type="EMBL" id="MCFA01000007">
    <property type="protein sequence ID" value="ORY18322.1"/>
    <property type="molecule type" value="Genomic_DNA"/>
</dbReference>
<evidence type="ECO:0000256" key="5">
    <source>
        <dbReference type="ARBA" id="ARBA00022801"/>
    </source>
</evidence>
<feature type="transmembrane region" description="Helical" evidence="7">
    <location>
        <begin position="383"/>
        <end position="400"/>
    </location>
</feature>
<name>A0A1Y2A708_9PLEO</name>
<dbReference type="InterPro" id="IPR021109">
    <property type="entry name" value="Peptidase_aspartic_dom_sf"/>
</dbReference>
<dbReference type="AlphaFoldDB" id="A0A1Y2A708"/>
<comment type="similarity">
    <text evidence="1">Belongs to the peptidase A1 family.</text>
</comment>
<dbReference type="InterPro" id="IPR034164">
    <property type="entry name" value="Pepsin-like_dom"/>
</dbReference>
<keyword evidence="6" id="KW-0865">Zymogen</keyword>
<dbReference type="InterPro" id="IPR033121">
    <property type="entry name" value="PEPTIDASE_A1"/>
</dbReference>
<feature type="domain" description="Peptidase A1" evidence="8">
    <location>
        <begin position="5"/>
        <end position="344"/>
    </location>
</feature>
<dbReference type="Pfam" id="PF00026">
    <property type="entry name" value="Asp"/>
    <property type="match status" value="1"/>
</dbReference>
<accession>A0A1Y2A708</accession>
<keyword evidence="7" id="KW-0812">Transmembrane</keyword>
<keyword evidence="3" id="KW-0732">Signal</keyword>
<evidence type="ECO:0000256" key="3">
    <source>
        <dbReference type="ARBA" id="ARBA00022729"/>
    </source>
</evidence>
<organism evidence="9 10">
    <name type="scientific">Clohesyomyces aquaticus</name>
    <dbReference type="NCBI Taxonomy" id="1231657"/>
    <lineage>
        <taxon>Eukaryota</taxon>
        <taxon>Fungi</taxon>
        <taxon>Dikarya</taxon>
        <taxon>Ascomycota</taxon>
        <taxon>Pezizomycotina</taxon>
        <taxon>Dothideomycetes</taxon>
        <taxon>Pleosporomycetidae</taxon>
        <taxon>Pleosporales</taxon>
        <taxon>Lindgomycetaceae</taxon>
        <taxon>Clohesyomyces</taxon>
    </lineage>
</organism>
<dbReference type="PROSITE" id="PS51767">
    <property type="entry name" value="PEPTIDASE_A1"/>
    <property type="match status" value="1"/>
</dbReference>
<reference evidence="9 10" key="1">
    <citation type="submission" date="2016-07" db="EMBL/GenBank/DDBJ databases">
        <title>Pervasive Adenine N6-methylation of Active Genes in Fungi.</title>
        <authorList>
            <consortium name="DOE Joint Genome Institute"/>
            <person name="Mondo S.J."/>
            <person name="Dannebaum R.O."/>
            <person name="Kuo R.C."/>
            <person name="Labutti K."/>
            <person name="Haridas S."/>
            <person name="Kuo A."/>
            <person name="Salamov A."/>
            <person name="Ahrendt S.R."/>
            <person name="Lipzen A."/>
            <person name="Sullivan W."/>
            <person name="Andreopoulos W.B."/>
            <person name="Clum A."/>
            <person name="Lindquist E."/>
            <person name="Daum C."/>
            <person name="Ramamoorthy G.K."/>
            <person name="Gryganskyi A."/>
            <person name="Culley D."/>
            <person name="Magnuson J.K."/>
            <person name="James T.Y."/>
            <person name="O'Malley M.A."/>
            <person name="Stajich J.E."/>
            <person name="Spatafora J.W."/>
            <person name="Visel A."/>
            <person name="Grigoriev I.V."/>
        </authorList>
    </citation>
    <scope>NUCLEOTIDE SEQUENCE [LARGE SCALE GENOMIC DNA]</scope>
    <source>
        <strain evidence="9 10">CBS 115471</strain>
    </source>
</reference>
<evidence type="ECO:0000256" key="4">
    <source>
        <dbReference type="ARBA" id="ARBA00022750"/>
    </source>
</evidence>
<evidence type="ECO:0000259" key="8">
    <source>
        <dbReference type="PROSITE" id="PS51767"/>
    </source>
</evidence>
<evidence type="ECO:0000256" key="7">
    <source>
        <dbReference type="SAM" id="Phobius"/>
    </source>
</evidence>
<dbReference type="CDD" id="cd05471">
    <property type="entry name" value="pepsin_like"/>
    <property type="match status" value="1"/>
</dbReference>
<dbReference type="GO" id="GO:0009277">
    <property type="term" value="C:fungal-type cell wall"/>
    <property type="evidence" value="ECO:0007669"/>
    <property type="project" value="TreeGrafter"/>
</dbReference>
<evidence type="ECO:0000256" key="1">
    <source>
        <dbReference type="ARBA" id="ARBA00007447"/>
    </source>
</evidence>
<keyword evidence="2" id="KW-0645">Protease</keyword>
<keyword evidence="4" id="KW-0064">Aspartyl protease</keyword>
<evidence type="ECO:0000313" key="9">
    <source>
        <dbReference type="EMBL" id="ORY18322.1"/>
    </source>
</evidence>
<evidence type="ECO:0000313" key="10">
    <source>
        <dbReference type="Proteomes" id="UP000193144"/>
    </source>
</evidence>
<evidence type="ECO:0000256" key="2">
    <source>
        <dbReference type="ARBA" id="ARBA00022670"/>
    </source>
</evidence>
<dbReference type="OrthoDB" id="4074350at2759"/>
<gene>
    <name evidence="9" type="ORF">BCR34DRAFT_596262</name>
</gene>
<dbReference type="PANTHER" id="PTHR47965:SF12">
    <property type="entry name" value="ASPARTIC PROTEINASE 3-RELATED"/>
    <property type="match status" value="1"/>
</dbReference>
<dbReference type="GO" id="GO:0031505">
    <property type="term" value="P:fungal-type cell wall organization"/>
    <property type="evidence" value="ECO:0007669"/>
    <property type="project" value="TreeGrafter"/>
</dbReference>
<dbReference type="Gene3D" id="2.40.70.10">
    <property type="entry name" value="Acid Proteases"/>
    <property type="match status" value="1"/>
</dbReference>
<dbReference type="InterPro" id="IPR001461">
    <property type="entry name" value="Aspartic_peptidase_A1"/>
</dbReference>
<keyword evidence="7" id="KW-0472">Membrane</keyword>
<dbReference type="STRING" id="1231657.A0A1Y2A708"/>
<evidence type="ECO:0000256" key="6">
    <source>
        <dbReference type="ARBA" id="ARBA00023145"/>
    </source>
</evidence>
<dbReference type="SUPFAM" id="SSF50630">
    <property type="entry name" value="Acid proteases"/>
    <property type="match status" value="1"/>
</dbReference>
<comment type="caution">
    <text evidence="9">The sequence shown here is derived from an EMBL/GenBank/DDBJ whole genome shotgun (WGS) entry which is preliminary data.</text>
</comment>
<keyword evidence="10" id="KW-1185">Reference proteome</keyword>
<dbReference type="PANTHER" id="PTHR47965">
    <property type="entry name" value="ASPARTYL PROTEASE-RELATED"/>
    <property type="match status" value="1"/>
</dbReference>